<dbReference type="Proteomes" id="UP001229421">
    <property type="component" value="Unassembled WGS sequence"/>
</dbReference>
<reference evidence="1" key="1">
    <citation type="journal article" date="2023" name="bioRxiv">
        <title>Improved chromosome-level genome assembly for marigold (Tagetes erecta).</title>
        <authorList>
            <person name="Jiang F."/>
            <person name="Yuan L."/>
            <person name="Wang S."/>
            <person name="Wang H."/>
            <person name="Xu D."/>
            <person name="Wang A."/>
            <person name="Fan W."/>
        </authorList>
    </citation>
    <scope>NUCLEOTIDE SEQUENCE</scope>
    <source>
        <strain evidence="1">WSJ</strain>
        <tissue evidence="1">Leaf</tissue>
    </source>
</reference>
<dbReference type="AlphaFoldDB" id="A0AAD8KAJ6"/>
<dbReference type="EMBL" id="JAUHHV010000007">
    <property type="protein sequence ID" value="KAK1419204.1"/>
    <property type="molecule type" value="Genomic_DNA"/>
</dbReference>
<proteinExistence type="predicted"/>
<gene>
    <name evidence="1" type="ORF">QVD17_28366</name>
</gene>
<keyword evidence="2" id="KW-1185">Reference proteome</keyword>
<protein>
    <submittedName>
        <fullName evidence="1">Uncharacterized protein</fullName>
    </submittedName>
</protein>
<evidence type="ECO:0000313" key="2">
    <source>
        <dbReference type="Proteomes" id="UP001229421"/>
    </source>
</evidence>
<name>A0AAD8KAJ6_TARER</name>
<organism evidence="1 2">
    <name type="scientific">Tagetes erecta</name>
    <name type="common">African marigold</name>
    <dbReference type="NCBI Taxonomy" id="13708"/>
    <lineage>
        <taxon>Eukaryota</taxon>
        <taxon>Viridiplantae</taxon>
        <taxon>Streptophyta</taxon>
        <taxon>Embryophyta</taxon>
        <taxon>Tracheophyta</taxon>
        <taxon>Spermatophyta</taxon>
        <taxon>Magnoliopsida</taxon>
        <taxon>eudicotyledons</taxon>
        <taxon>Gunneridae</taxon>
        <taxon>Pentapetalae</taxon>
        <taxon>asterids</taxon>
        <taxon>campanulids</taxon>
        <taxon>Asterales</taxon>
        <taxon>Asteraceae</taxon>
        <taxon>Asteroideae</taxon>
        <taxon>Heliantheae alliance</taxon>
        <taxon>Tageteae</taxon>
        <taxon>Tagetes</taxon>
    </lineage>
</organism>
<accession>A0AAD8KAJ6</accession>
<evidence type="ECO:0000313" key="1">
    <source>
        <dbReference type="EMBL" id="KAK1419204.1"/>
    </source>
</evidence>
<sequence>MCGSLSLRQMIEHLGCEGGKGGMLRWWKVEEEGAIKGGRWAVKVEVERVGPDETVELAEDDGGGGGG</sequence>
<comment type="caution">
    <text evidence="1">The sequence shown here is derived from an EMBL/GenBank/DDBJ whole genome shotgun (WGS) entry which is preliminary data.</text>
</comment>